<gene>
    <name evidence="9" type="ORF">P691DRAFT_737402</name>
    <name evidence="8" type="ORF">P691DRAFT_780111</name>
</gene>
<comment type="caution">
    <text evidence="8">The sequence shown here is derived from an EMBL/GenBank/DDBJ whole genome shotgun (WGS) entry which is preliminary data.</text>
</comment>
<evidence type="ECO:0000256" key="7">
    <source>
        <dbReference type="SAM" id="MobiDB-lite"/>
    </source>
</evidence>
<evidence type="ECO:0000256" key="6">
    <source>
        <dbReference type="RuleBase" id="RU362006"/>
    </source>
</evidence>
<feature type="region of interest" description="Disordered" evidence="7">
    <location>
        <begin position="245"/>
        <end position="315"/>
    </location>
</feature>
<dbReference type="PANTHER" id="PTHR12300:SF161">
    <property type="entry name" value="RECEPTOR EXPRESSION-ENHANCING PROTEIN"/>
    <property type="match status" value="1"/>
</dbReference>
<reference evidence="8" key="1">
    <citation type="submission" date="2020-11" db="EMBL/GenBank/DDBJ databases">
        <authorList>
            <consortium name="DOE Joint Genome Institute"/>
            <person name="Ahrendt S."/>
            <person name="Riley R."/>
            <person name="Andreopoulos W."/>
            <person name="Labutti K."/>
            <person name="Pangilinan J."/>
            <person name="Ruiz-Duenas F.J."/>
            <person name="Barrasa J.M."/>
            <person name="Sanchez-Garcia M."/>
            <person name="Camarero S."/>
            <person name="Miyauchi S."/>
            <person name="Serrano A."/>
            <person name="Linde D."/>
            <person name="Babiker R."/>
            <person name="Drula E."/>
            <person name="Ayuso-Fernandez I."/>
            <person name="Pacheco R."/>
            <person name="Padilla G."/>
            <person name="Ferreira P."/>
            <person name="Barriuso J."/>
            <person name="Kellner H."/>
            <person name="Castanera R."/>
            <person name="Alfaro M."/>
            <person name="Ramirez L."/>
            <person name="Pisabarro A.G."/>
            <person name="Kuo A."/>
            <person name="Tritt A."/>
            <person name="Lipzen A."/>
            <person name="He G."/>
            <person name="Yan M."/>
            <person name="Ng V."/>
            <person name="Cullen D."/>
            <person name="Martin F."/>
            <person name="Rosso M.-N."/>
            <person name="Henrissat B."/>
            <person name="Hibbett D."/>
            <person name="Martinez A.T."/>
            <person name="Grigoriev I.V."/>
        </authorList>
    </citation>
    <scope>NUCLEOTIDE SEQUENCE</scope>
    <source>
        <strain evidence="8">MF-IS2</strain>
    </source>
</reference>
<dbReference type="EMBL" id="MU151435">
    <property type="protein sequence ID" value="KAF9443785.1"/>
    <property type="molecule type" value="Genomic_DNA"/>
</dbReference>
<evidence type="ECO:0000256" key="3">
    <source>
        <dbReference type="ARBA" id="ARBA00022692"/>
    </source>
</evidence>
<organism evidence="8 10">
    <name type="scientific">Macrolepiota fuliginosa MF-IS2</name>
    <dbReference type="NCBI Taxonomy" id="1400762"/>
    <lineage>
        <taxon>Eukaryota</taxon>
        <taxon>Fungi</taxon>
        <taxon>Dikarya</taxon>
        <taxon>Basidiomycota</taxon>
        <taxon>Agaricomycotina</taxon>
        <taxon>Agaricomycetes</taxon>
        <taxon>Agaricomycetidae</taxon>
        <taxon>Agaricales</taxon>
        <taxon>Agaricineae</taxon>
        <taxon>Agaricaceae</taxon>
        <taxon>Macrolepiota</taxon>
    </lineage>
</organism>
<keyword evidence="10" id="KW-1185">Reference proteome</keyword>
<dbReference type="PANTHER" id="PTHR12300">
    <property type="entry name" value="HVA22-LIKE PROTEINS"/>
    <property type="match status" value="1"/>
</dbReference>
<keyword evidence="4" id="KW-1133">Transmembrane helix</keyword>
<evidence type="ECO:0000256" key="1">
    <source>
        <dbReference type="ARBA" id="ARBA00004141"/>
    </source>
</evidence>
<keyword evidence="5" id="KW-0472">Membrane</keyword>
<dbReference type="EMBL" id="MU152616">
    <property type="protein sequence ID" value="KAF9440341.1"/>
    <property type="molecule type" value="Genomic_DNA"/>
</dbReference>
<proteinExistence type="inferred from homology"/>
<evidence type="ECO:0000313" key="10">
    <source>
        <dbReference type="Proteomes" id="UP000807342"/>
    </source>
</evidence>
<evidence type="ECO:0000313" key="8">
    <source>
        <dbReference type="EMBL" id="KAF9440341.1"/>
    </source>
</evidence>
<evidence type="ECO:0000256" key="5">
    <source>
        <dbReference type="ARBA" id="ARBA00023136"/>
    </source>
</evidence>
<keyword evidence="3" id="KW-0812">Transmembrane</keyword>
<protein>
    <recommendedName>
        <fullName evidence="6">Protein YOP1</fullName>
    </recommendedName>
</protein>
<dbReference type="Proteomes" id="UP000807342">
    <property type="component" value="Unassembled WGS sequence"/>
</dbReference>
<evidence type="ECO:0000313" key="9">
    <source>
        <dbReference type="EMBL" id="KAF9443785.1"/>
    </source>
</evidence>
<dbReference type="Pfam" id="PF03134">
    <property type="entry name" value="TB2_DP1_HVA22"/>
    <property type="match status" value="1"/>
</dbReference>
<evidence type="ECO:0000256" key="4">
    <source>
        <dbReference type="ARBA" id="ARBA00022989"/>
    </source>
</evidence>
<feature type="region of interest" description="Disordered" evidence="7">
    <location>
        <begin position="204"/>
        <end position="232"/>
    </location>
</feature>
<dbReference type="OrthoDB" id="434647at2759"/>
<evidence type="ECO:0000256" key="2">
    <source>
        <dbReference type="ARBA" id="ARBA00008573"/>
    </source>
</evidence>
<name>A0A9P5WZU4_9AGAR</name>
<comment type="subcellular location">
    <subcellularLocation>
        <location evidence="1 6">Membrane</location>
        <topology evidence="1 6">Multi-pass membrane protein</topology>
    </subcellularLocation>
</comment>
<dbReference type="AlphaFoldDB" id="A0A9P5WZU4"/>
<dbReference type="GO" id="GO:0016020">
    <property type="term" value="C:membrane"/>
    <property type="evidence" value="ECO:0007669"/>
    <property type="project" value="UniProtKB-SubCell"/>
</dbReference>
<comment type="similarity">
    <text evidence="2 6">Belongs to the DP1 family.</text>
</comment>
<accession>A0A9P5WZU4</accession>
<dbReference type="InterPro" id="IPR004345">
    <property type="entry name" value="TB2_DP1_HVA22"/>
</dbReference>
<sequence length="315" mass="34214">MLFFLTSRVISSVVAFLYPGYASYKTLSQRPASEEDLERWLMYWCVLGCVVGVEYVAEWIVSWIPFYYSLKMIFLLYLAIPQTQGSSYLYRTHLQPFFRAHESQIDSTIARVKSRLYAFVQQRARIIWDQAAVAIGQQPTHTSSVGRELEEEERVDAVAPPTMANPMGGPMQLMSSLWGSYGPGIMASGLALVSSANQVASSAKKRPGASVLTTPPGSRVVSGSSNKEARKRQLEAELASLEAPATVIEGLPGGSGTTSRSSSDSIARRRDHVRSRSGSGGSGRFEEIGVPSDAEGEGGSGGWLGWGSRSKAKDE</sequence>
<feature type="compositionally biased region" description="Polar residues" evidence="7">
    <location>
        <begin position="211"/>
        <end position="226"/>
    </location>
</feature>